<organism evidence="1 2">
    <name type="scientific">Fictibacillus arsenicus</name>
    <dbReference type="NCBI Taxonomy" id="255247"/>
    <lineage>
        <taxon>Bacteria</taxon>
        <taxon>Bacillati</taxon>
        <taxon>Bacillota</taxon>
        <taxon>Bacilli</taxon>
        <taxon>Bacillales</taxon>
        <taxon>Fictibacillaceae</taxon>
        <taxon>Fictibacillus</taxon>
    </lineage>
</organism>
<dbReference type="RefSeq" id="WP_066290075.1">
    <property type="nucleotide sequence ID" value="NZ_CP016761.1"/>
</dbReference>
<dbReference type="AlphaFoldDB" id="A0A1B1Z5C7"/>
<dbReference type="EMBL" id="CP016761">
    <property type="protein sequence ID" value="ANX12549.1"/>
    <property type="molecule type" value="Genomic_DNA"/>
</dbReference>
<proteinExistence type="predicted"/>
<dbReference type="Proteomes" id="UP000077412">
    <property type="component" value="Chromosome"/>
</dbReference>
<dbReference type="InterPro" id="IPR016181">
    <property type="entry name" value="Acyl_CoA_acyltransferase"/>
</dbReference>
<dbReference type="OrthoDB" id="2233009at2"/>
<evidence type="ECO:0000313" key="2">
    <source>
        <dbReference type="Proteomes" id="UP000077412"/>
    </source>
</evidence>
<protein>
    <recommendedName>
        <fullName evidence="3">N-acetyltransferase domain-containing protein</fullName>
    </recommendedName>
</protein>
<evidence type="ECO:0000313" key="1">
    <source>
        <dbReference type="EMBL" id="ANX12549.1"/>
    </source>
</evidence>
<dbReference type="KEGG" id="far:ABE41_011055"/>
<gene>
    <name evidence="1" type="ORF">ABE41_011055</name>
</gene>
<keyword evidence="2" id="KW-1185">Reference proteome</keyword>
<name>A0A1B1Z5C7_9BACL</name>
<dbReference type="STRING" id="255247.ABE41_011055"/>
<evidence type="ECO:0008006" key="3">
    <source>
        <dbReference type="Google" id="ProtNLM"/>
    </source>
</evidence>
<sequence length="165" mass="19399">MLLLGLEKETENKLDRDDLEFQLLRLQNDMKQIAKDYDVIGVDQTKDDNLVIVYKTEEMDQCKIMLNDCESRYDGWDFAIDAVYEDENTLHIGDIKGPANKGYGSICMEYLKETALDNNIPLIKGDIAKRDWDHVDRLIHFYEKHDFKVELDVENKCGKIKWKDF</sequence>
<dbReference type="SUPFAM" id="SSF55729">
    <property type="entry name" value="Acyl-CoA N-acyltransferases (Nat)"/>
    <property type="match status" value="1"/>
</dbReference>
<accession>A0A1B1Z5C7</accession>
<reference evidence="1 2" key="1">
    <citation type="submission" date="2016-08" db="EMBL/GenBank/DDBJ databases">
        <title>Complete genome sequence of Fictibacillus arsenicus G25-54, a strain with toxicity to nematodes and a potential arsenic-resistance activity.</title>
        <authorList>
            <person name="Zheng Z."/>
        </authorList>
    </citation>
    <scope>NUCLEOTIDE SEQUENCE [LARGE SCALE GENOMIC DNA]</scope>
    <source>
        <strain evidence="1 2">G25-54</strain>
    </source>
</reference>